<dbReference type="InterPro" id="IPR051421">
    <property type="entry name" value="RNA_Proc_DNA_Dmg_Regulator"/>
</dbReference>
<evidence type="ECO:0000259" key="8">
    <source>
        <dbReference type="PROSITE" id="PS50171"/>
    </source>
</evidence>
<dbReference type="PANTHER" id="PTHR12786:SF2">
    <property type="entry name" value="SPLICING FACTOR 3A SUBUNIT 3"/>
    <property type="match status" value="1"/>
</dbReference>
<dbReference type="Proteomes" id="UP000070544">
    <property type="component" value="Unassembled WGS sequence"/>
</dbReference>
<keyword evidence="10" id="KW-1185">Reference proteome</keyword>
<protein>
    <recommendedName>
        <fullName evidence="8">Matrin-type domain-containing protein</fullName>
    </recommendedName>
</protein>
<dbReference type="InterPro" id="IPR024598">
    <property type="entry name" value="SF3a60/Prp9_C"/>
</dbReference>
<dbReference type="PROSITE" id="PS00028">
    <property type="entry name" value="ZINC_FINGER_C2H2_1"/>
    <property type="match status" value="1"/>
</dbReference>
<feature type="domain" description="Matrin-type" evidence="8">
    <location>
        <begin position="391"/>
        <end position="422"/>
    </location>
</feature>
<dbReference type="Pfam" id="PF12108">
    <property type="entry name" value="SF3a60_bindingd"/>
    <property type="match status" value="1"/>
</dbReference>
<evidence type="ECO:0000256" key="6">
    <source>
        <dbReference type="ARBA" id="ARBA00022833"/>
    </source>
</evidence>
<keyword evidence="5" id="KW-0863">Zinc-finger</keyword>
<dbReference type="AlphaFoldDB" id="A0A139AEB1"/>
<dbReference type="Pfam" id="PF11931">
    <property type="entry name" value="SF3a60_Prp9_C"/>
    <property type="match status" value="1"/>
</dbReference>
<evidence type="ECO:0000313" key="10">
    <source>
        <dbReference type="Proteomes" id="UP000070544"/>
    </source>
</evidence>
<dbReference type="OMA" id="GPKAFQK"/>
<dbReference type="InterPro" id="IPR000690">
    <property type="entry name" value="Matrin/U1-C_Znf_C2H2"/>
</dbReference>
<evidence type="ECO:0000256" key="2">
    <source>
        <dbReference type="ARBA" id="ARBA00008776"/>
    </source>
</evidence>
<evidence type="ECO:0000313" key="9">
    <source>
        <dbReference type="EMBL" id="KXS15098.1"/>
    </source>
</evidence>
<comment type="subcellular location">
    <subcellularLocation>
        <location evidence="1">Nucleus</location>
    </subcellularLocation>
</comment>
<keyword evidence="7" id="KW-0539">Nucleus</keyword>
<dbReference type="STRING" id="1344416.A0A139AEB1"/>
<keyword evidence="6" id="KW-0862">Zinc</keyword>
<dbReference type="SMART" id="SM00355">
    <property type="entry name" value="ZnF_C2H2"/>
    <property type="match status" value="2"/>
</dbReference>
<reference evidence="9 10" key="1">
    <citation type="journal article" date="2015" name="Genome Biol. Evol.">
        <title>Phylogenomic analyses indicate that early fungi evolved digesting cell walls of algal ancestors of land plants.</title>
        <authorList>
            <person name="Chang Y."/>
            <person name="Wang S."/>
            <person name="Sekimoto S."/>
            <person name="Aerts A.L."/>
            <person name="Choi C."/>
            <person name="Clum A."/>
            <person name="LaButti K.M."/>
            <person name="Lindquist E.A."/>
            <person name="Yee Ngan C."/>
            <person name="Ohm R.A."/>
            <person name="Salamov A.A."/>
            <person name="Grigoriev I.V."/>
            <person name="Spatafora J.W."/>
            <person name="Berbee M.L."/>
        </authorList>
    </citation>
    <scope>NUCLEOTIDE SEQUENCE [LARGE SCALE GENOMIC DNA]</scope>
    <source>
        <strain evidence="9 10">JEL478</strain>
    </source>
</reference>
<dbReference type="SUPFAM" id="SSF57667">
    <property type="entry name" value="beta-beta-alpha zinc fingers"/>
    <property type="match status" value="1"/>
</dbReference>
<dbReference type="Pfam" id="PF12874">
    <property type="entry name" value="zf-met"/>
    <property type="match status" value="1"/>
</dbReference>
<evidence type="ECO:0000256" key="5">
    <source>
        <dbReference type="ARBA" id="ARBA00022771"/>
    </source>
</evidence>
<evidence type="ECO:0000256" key="1">
    <source>
        <dbReference type="ARBA" id="ARBA00004123"/>
    </source>
</evidence>
<evidence type="ECO:0000256" key="4">
    <source>
        <dbReference type="ARBA" id="ARBA00022723"/>
    </source>
</evidence>
<organism evidence="9 10">
    <name type="scientific">Gonapodya prolifera (strain JEL478)</name>
    <name type="common">Monoblepharis prolifera</name>
    <dbReference type="NCBI Taxonomy" id="1344416"/>
    <lineage>
        <taxon>Eukaryota</taxon>
        <taxon>Fungi</taxon>
        <taxon>Fungi incertae sedis</taxon>
        <taxon>Chytridiomycota</taxon>
        <taxon>Chytridiomycota incertae sedis</taxon>
        <taxon>Monoblepharidomycetes</taxon>
        <taxon>Monoblepharidales</taxon>
        <taxon>Gonapodyaceae</taxon>
        <taxon>Gonapodya</taxon>
    </lineage>
</organism>
<dbReference type="EMBL" id="KQ965764">
    <property type="protein sequence ID" value="KXS15098.1"/>
    <property type="molecule type" value="Genomic_DNA"/>
</dbReference>
<dbReference type="Gene3D" id="3.30.160.60">
    <property type="entry name" value="Classic Zinc Finger"/>
    <property type="match status" value="1"/>
</dbReference>
<comment type="similarity">
    <text evidence="2">Belongs to the SF3A3 family.</text>
</comment>
<dbReference type="GO" id="GO:0000398">
    <property type="term" value="P:mRNA splicing, via spliceosome"/>
    <property type="evidence" value="ECO:0007669"/>
    <property type="project" value="InterPro"/>
</dbReference>
<keyword evidence="3" id="KW-0597">Phosphoprotein</keyword>
<dbReference type="PANTHER" id="PTHR12786">
    <property type="entry name" value="SPLICING FACTOR SF3A-RELATED"/>
    <property type="match status" value="1"/>
</dbReference>
<dbReference type="InterPro" id="IPR031774">
    <property type="entry name" value="SF3A3_dom"/>
</dbReference>
<keyword evidence="4" id="KW-0479">Metal-binding</keyword>
<dbReference type="InterPro" id="IPR036236">
    <property type="entry name" value="Znf_C2H2_sf"/>
</dbReference>
<dbReference type="GO" id="GO:0008270">
    <property type="term" value="F:zinc ion binding"/>
    <property type="evidence" value="ECO:0007669"/>
    <property type="project" value="UniProtKB-KW"/>
</dbReference>
<accession>A0A139AEB1</accession>
<dbReference type="PROSITE" id="PS50171">
    <property type="entry name" value="ZF_MATRIN"/>
    <property type="match status" value="1"/>
</dbReference>
<proteinExistence type="inferred from homology"/>
<dbReference type="Pfam" id="PF16837">
    <property type="entry name" value="SF3A3"/>
    <property type="match status" value="1"/>
</dbReference>
<dbReference type="InterPro" id="IPR013087">
    <property type="entry name" value="Znf_C2H2_type"/>
</dbReference>
<evidence type="ECO:0000256" key="3">
    <source>
        <dbReference type="ARBA" id="ARBA00022553"/>
    </source>
</evidence>
<dbReference type="GO" id="GO:0005681">
    <property type="term" value="C:spliceosomal complex"/>
    <property type="evidence" value="ECO:0007669"/>
    <property type="project" value="InterPro"/>
</dbReference>
<dbReference type="InterPro" id="IPR021966">
    <property type="entry name" value="SF3a60_bindingd"/>
</dbReference>
<dbReference type="GO" id="GO:0003723">
    <property type="term" value="F:RNA binding"/>
    <property type="evidence" value="ECO:0007669"/>
    <property type="project" value="InterPro"/>
</dbReference>
<dbReference type="OrthoDB" id="2160351at2759"/>
<sequence length="486" mass="56879">MEGQLELLRRTHEEIERVEDAAVAELMLKPKAHREKLAVEHKVAKFLERIHSRSRFLLDLYKDEDGSRKTEIAAMSTPNEFTEFYNRLKSIKDIHRRNPNEIVEPMELEFVRHNVQEHEHELEGMFTAEEGLGRFLDLHALHDQYMNLQGIERVSYVHFLDSFDRFEEIPLQVKRGQPYKSYLENLRSYLEHWISRSLPLTNIAEVTKAALDRFQTDWESESVSGWEPREHVSKGDGEDDPADLFCAACEKRFAKRTVYDAHLSGKKHLKASETLLKNGVSAVTPKLLLEKRMAIERRDRENDKPIAAMEAQARALGQFLNTQRDDTKANVERKQTITDAEREDEGEEVEIPAVEGEEEEKIYNPLKLPLGWDGKPIPYWLYKLHGLSVEYPCEICGNFVYMGRKAFDRHFQEWRHAHGMRALGIPNTRQFHDITLIEDAYALWEKLKAKNKTEEFNPEVVEEYEDLEGNVYNRKTYEDLVRQGII</sequence>
<evidence type="ECO:0000256" key="7">
    <source>
        <dbReference type="ARBA" id="ARBA00023242"/>
    </source>
</evidence>
<name>A0A139AEB1_GONPJ</name>
<gene>
    <name evidence="9" type="ORF">M427DRAFT_112107</name>
</gene>